<dbReference type="EnsemblMetazoa" id="GAUT004216-RA">
    <property type="protein sequence ID" value="GAUT004216-PA"/>
    <property type="gene ID" value="GAUT004216"/>
</dbReference>
<dbReference type="VEuPathDB" id="VectorBase:GAUT004216"/>
<keyword evidence="1" id="KW-0812">Transmembrane</keyword>
<dbReference type="Proteomes" id="UP000078200">
    <property type="component" value="Unassembled WGS sequence"/>
</dbReference>
<feature type="transmembrane region" description="Helical" evidence="1">
    <location>
        <begin position="77"/>
        <end position="96"/>
    </location>
</feature>
<evidence type="ECO:0000313" key="3">
    <source>
        <dbReference type="Proteomes" id="UP000078200"/>
    </source>
</evidence>
<evidence type="ECO:0000256" key="1">
    <source>
        <dbReference type="SAM" id="Phobius"/>
    </source>
</evidence>
<proteinExistence type="predicted"/>
<organism evidence="2 3">
    <name type="scientific">Glossina austeni</name>
    <name type="common">Savannah tsetse fly</name>
    <dbReference type="NCBI Taxonomy" id="7395"/>
    <lineage>
        <taxon>Eukaryota</taxon>
        <taxon>Metazoa</taxon>
        <taxon>Ecdysozoa</taxon>
        <taxon>Arthropoda</taxon>
        <taxon>Hexapoda</taxon>
        <taxon>Insecta</taxon>
        <taxon>Pterygota</taxon>
        <taxon>Neoptera</taxon>
        <taxon>Endopterygota</taxon>
        <taxon>Diptera</taxon>
        <taxon>Brachycera</taxon>
        <taxon>Muscomorpha</taxon>
        <taxon>Hippoboscoidea</taxon>
        <taxon>Glossinidae</taxon>
        <taxon>Glossina</taxon>
    </lineage>
</organism>
<name>A0A1A9UGM7_GLOAU</name>
<keyword evidence="3" id="KW-1185">Reference proteome</keyword>
<sequence length="171" mass="19018">METDVKMYQKKCQITSFLWAVTVDLLLTFFTISERFHSSSRNDSILDFVKTSSNEQQDTLVMARAIVPDSGVMDKVLLLYGVIYIPLFSSISSLHFCDDAGSVPPRRVCVILSNACLTVLLLATAFADESSLKFKSLRVLGLSVGVFNNSRLVCITFNNSVAEELRTAIIY</sequence>
<keyword evidence="1" id="KW-0472">Membrane</keyword>
<accession>A0A1A9UGM7</accession>
<feature type="transmembrane region" description="Helical" evidence="1">
    <location>
        <begin position="12"/>
        <end position="32"/>
    </location>
</feature>
<feature type="transmembrane region" description="Helical" evidence="1">
    <location>
        <begin position="108"/>
        <end position="127"/>
    </location>
</feature>
<evidence type="ECO:0000313" key="2">
    <source>
        <dbReference type="EnsemblMetazoa" id="GAUT004216-PA"/>
    </source>
</evidence>
<keyword evidence="1" id="KW-1133">Transmembrane helix</keyword>
<reference evidence="2" key="1">
    <citation type="submission" date="2020-05" db="UniProtKB">
        <authorList>
            <consortium name="EnsemblMetazoa"/>
        </authorList>
    </citation>
    <scope>IDENTIFICATION</scope>
    <source>
        <strain evidence="2">TTRI</strain>
    </source>
</reference>
<protein>
    <submittedName>
        <fullName evidence="2">Uncharacterized protein</fullName>
    </submittedName>
</protein>
<dbReference type="AlphaFoldDB" id="A0A1A9UGM7"/>